<accession>A0A396YRG0</accession>
<reference evidence="2" key="1">
    <citation type="submission" date="2018-05" db="EMBL/GenBank/DDBJ databases">
        <title>Leptospira yasudae sp. nov. and Leptospira stimsonii sp. nov., two pathogenic species of the genus Leptospira isolated from environmental sources.</title>
        <authorList>
            <person name="Casanovas-Massana A."/>
            <person name="Hamond C."/>
            <person name="Santos L.A."/>
            <person name="Hacker K.P."/>
            <person name="Balassiano I."/>
            <person name="Medeiros M.A."/>
            <person name="Reis M.G."/>
            <person name="Ko A.I."/>
            <person name="Wunder E.A."/>
        </authorList>
    </citation>
    <scope>NUCLEOTIDE SEQUENCE [LARGE SCALE GENOMIC DNA]</scope>
    <source>
        <strain evidence="2">Yale</strain>
    </source>
</reference>
<gene>
    <name evidence="1" type="ORF">DLM75_20095</name>
</gene>
<protein>
    <submittedName>
        <fullName evidence="1">Uncharacterized protein</fullName>
    </submittedName>
</protein>
<comment type="caution">
    <text evidence="1">The sequence shown here is derived from an EMBL/GenBank/DDBJ whole genome shotgun (WGS) entry which is preliminary data.</text>
</comment>
<dbReference type="Proteomes" id="UP000265798">
    <property type="component" value="Unassembled WGS sequence"/>
</dbReference>
<name>A0A396YRG0_9LEPT</name>
<dbReference type="EMBL" id="QHCT01000007">
    <property type="protein sequence ID" value="RHX85822.1"/>
    <property type="molecule type" value="Genomic_DNA"/>
</dbReference>
<sequence length="77" mass="8858">MSERVPILLLLKNVYPSFYSYRTISPISTKILGRTLIGTIDKARKRMETKFTSSFDPPETDSGWNYSEVFNSSSKIF</sequence>
<evidence type="ECO:0000313" key="1">
    <source>
        <dbReference type="EMBL" id="RHX85822.1"/>
    </source>
</evidence>
<proteinExistence type="predicted"/>
<evidence type="ECO:0000313" key="2">
    <source>
        <dbReference type="Proteomes" id="UP000265798"/>
    </source>
</evidence>
<dbReference type="AlphaFoldDB" id="A0A396YRG0"/>
<organism evidence="1 2">
    <name type="scientific">Leptospira stimsonii</name>
    <dbReference type="NCBI Taxonomy" id="2202203"/>
    <lineage>
        <taxon>Bacteria</taxon>
        <taxon>Pseudomonadati</taxon>
        <taxon>Spirochaetota</taxon>
        <taxon>Spirochaetia</taxon>
        <taxon>Leptospirales</taxon>
        <taxon>Leptospiraceae</taxon>
        <taxon>Leptospira</taxon>
    </lineage>
</organism>